<sequence length="261" mass="28387">MQFPTPLYAHPALSPSPREVAQTQCLTKSGILKYIKGSSSATAWLSWAPRASPLSGHPLPSTPADLPNCASFDPQGYATAFWGRLFRSLQVPPKESFTSLKCRVPGHTDVAHTIQEWLDIKLEGWKLTGDLATAAGCSMLDFFPPKWHSELLPAVTGVTDAQVVLCLPNRKVPLWHVEVNSGKSRVDSLGQLLVGVFGSALGAYLHHPIAEPPHEIYSLYTDSQIALFLRSYIAVAVVPGRPLVSLVTEPLWLGGSTQMVR</sequence>
<dbReference type="Proteomes" id="UP001141327">
    <property type="component" value="Unassembled WGS sequence"/>
</dbReference>
<comment type="caution">
    <text evidence="1">The sequence shown here is derived from an EMBL/GenBank/DDBJ whole genome shotgun (WGS) entry which is preliminary data.</text>
</comment>
<proteinExistence type="predicted"/>
<gene>
    <name evidence="1" type="ORF">PAPYR_4611</name>
</gene>
<evidence type="ECO:0000313" key="2">
    <source>
        <dbReference type="Proteomes" id="UP001141327"/>
    </source>
</evidence>
<name>A0ABQ8ULK0_9EUKA</name>
<protein>
    <submittedName>
        <fullName evidence="1">Uncharacterized protein</fullName>
    </submittedName>
</protein>
<organism evidence="1 2">
    <name type="scientific">Paratrimastix pyriformis</name>
    <dbReference type="NCBI Taxonomy" id="342808"/>
    <lineage>
        <taxon>Eukaryota</taxon>
        <taxon>Metamonada</taxon>
        <taxon>Preaxostyla</taxon>
        <taxon>Paratrimastigidae</taxon>
        <taxon>Paratrimastix</taxon>
    </lineage>
</organism>
<reference evidence="1" key="1">
    <citation type="journal article" date="2022" name="bioRxiv">
        <title>Genomics of Preaxostyla Flagellates Illuminates Evolutionary Transitions and the Path Towards Mitochondrial Loss.</title>
        <authorList>
            <person name="Novak L.V.F."/>
            <person name="Treitli S.C."/>
            <person name="Pyrih J."/>
            <person name="Halakuc P."/>
            <person name="Pipaliya S.V."/>
            <person name="Vacek V."/>
            <person name="Brzon O."/>
            <person name="Soukal P."/>
            <person name="Eme L."/>
            <person name="Dacks J.B."/>
            <person name="Karnkowska A."/>
            <person name="Elias M."/>
            <person name="Hampl V."/>
        </authorList>
    </citation>
    <scope>NUCLEOTIDE SEQUENCE</scope>
    <source>
        <strain evidence="1">RCP-MX</strain>
    </source>
</reference>
<accession>A0ABQ8ULK0</accession>
<dbReference type="EMBL" id="JAPMOS010000020">
    <property type="protein sequence ID" value="KAJ4459321.1"/>
    <property type="molecule type" value="Genomic_DNA"/>
</dbReference>
<evidence type="ECO:0000313" key="1">
    <source>
        <dbReference type="EMBL" id="KAJ4459321.1"/>
    </source>
</evidence>
<keyword evidence="2" id="KW-1185">Reference proteome</keyword>